<dbReference type="InterPro" id="IPR009022">
    <property type="entry name" value="EFG_III"/>
</dbReference>
<evidence type="ECO:0000313" key="7">
    <source>
        <dbReference type="Proteomes" id="UP000319976"/>
    </source>
</evidence>
<dbReference type="InterPro" id="IPR053905">
    <property type="entry name" value="EF-G-like_DII"/>
</dbReference>
<dbReference type="SMART" id="SM00889">
    <property type="entry name" value="EFG_IV"/>
    <property type="match status" value="1"/>
</dbReference>
<dbReference type="KEGG" id="chya:V22_26430"/>
<dbReference type="PANTHER" id="PTHR43261">
    <property type="entry name" value="TRANSLATION ELONGATION FACTOR G-RELATED"/>
    <property type="match status" value="1"/>
</dbReference>
<keyword evidence="6" id="KW-0648">Protein biosynthesis</keyword>
<dbReference type="AlphaFoldDB" id="A0A517TAJ1"/>
<dbReference type="Gene3D" id="3.30.70.870">
    <property type="entry name" value="Elongation Factor G (Translational Gtpase), domain 3"/>
    <property type="match status" value="1"/>
</dbReference>
<sequence>MLDHKVDELRNVALVGHAAVGKTTLADRMLFKAGVIPKAGSVDEGTSFLDMDDEERDRHMSIFSHVCHFSHNNRRINLIDTPGYPDFEGQQYGALRAVETAVVVVHACHGVEVNSRRGFQHAGDEGLARVILINDCDCEGANLVELFQEVQNIFGSECIPMNLPVGSGESFTGVISTLDPPAEVPADLQFDLSEMKQQLTDAIVEADDDLMERFFEGEQLSSVDLATGVTNAMTRGTLLPVFFASASTDVGVAEFMDALVNFAPSPLQLPHQVMSANGRLSDLVPNYEGPALGQVFKTRIDPFAGKLSYIRVFSGRLPKDATVTDYASGKTIKLHGLLDLQGSQQEGADEAIAGDIVAVTKLDDLHVGDTIGMNGAESILPPIRFPKPVIGLAVEPKSRSDQQKISGALHRIEEEDPTFQLVRDEQTHEMVMQGMSELHLKIVQDRLKKREHVDVITHTPRIPYRETVQSDATGSYRHKKQSGGAGQFAEVHLRVSSIPQGIDPEEYFTKDRFEHLRNYTYDSDLNFAFVDRVTGGSVPNQFIPAVEKGVREQMRLGAFSGHQVQDVCVELFFGKDHPVDSNETAFKTAARNCFKEVFQQAKPSLLEPVVNAEITVPDEHVGDVTSDLATRRGRVEGLDADGGFETIKAVVPLSEMVTYARTLSSMTGGKGSFLMEISHYEPVPPNEQQKIIAATQGQS</sequence>
<dbReference type="Gene3D" id="3.30.230.10">
    <property type="match status" value="1"/>
</dbReference>
<dbReference type="CDD" id="cd03713">
    <property type="entry name" value="EFG_mtEFG_C"/>
    <property type="match status" value="1"/>
</dbReference>
<dbReference type="Pfam" id="PF03764">
    <property type="entry name" value="EFG_IV"/>
    <property type="match status" value="2"/>
</dbReference>
<dbReference type="Gene3D" id="3.30.70.240">
    <property type="match status" value="1"/>
</dbReference>
<gene>
    <name evidence="6" type="primary">fus</name>
    <name evidence="6" type="ORF">V22_26430</name>
</gene>
<dbReference type="GO" id="GO:0005525">
    <property type="term" value="F:GTP binding"/>
    <property type="evidence" value="ECO:0007669"/>
    <property type="project" value="UniProtKB-KW"/>
</dbReference>
<dbReference type="NCBIfam" id="NF009381">
    <property type="entry name" value="PRK12740.1-5"/>
    <property type="match status" value="1"/>
</dbReference>
<evidence type="ECO:0000259" key="5">
    <source>
        <dbReference type="PROSITE" id="PS51722"/>
    </source>
</evidence>
<evidence type="ECO:0000313" key="6">
    <source>
        <dbReference type="EMBL" id="QDT65390.1"/>
    </source>
</evidence>
<dbReference type="SUPFAM" id="SSF52540">
    <property type="entry name" value="P-loop containing nucleoside triphosphate hydrolases"/>
    <property type="match status" value="1"/>
</dbReference>
<dbReference type="SUPFAM" id="SSF54980">
    <property type="entry name" value="EF-G C-terminal domain-like"/>
    <property type="match status" value="2"/>
</dbReference>
<dbReference type="FunFam" id="3.30.70.240:FF:000001">
    <property type="entry name" value="Elongation factor G"/>
    <property type="match status" value="1"/>
</dbReference>
<dbReference type="Pfam" id="PF14492">
    <property type="entry name" value="EFG_III"/>
    <property type="match status" value="1"/>
</dbReference>
<protein>
    <recommendedName>
        <fullName evidence="1">Elongation factor G</fullName>
    </recommendedName>
</protein>
<dbReference type="InterPro" id="IPR035649">
    <property type="entry name" value="EFG_V"/>
</dbReference>
<evidence type="ECO:0000256" key="4">
    <source>
        <dbReference type="ARBA" id="ARBA00024731"/>
    </source>
</evidence>
<dbReference type="CDD" id="cd01434">
    <property type="entry name" value="EFG_mtEFG1_IV"/>
    <property type="match status" value="1"/>
</dbReference>
<proteinExistence type="predicted"/>
<dbReference type="InterPro" id="IPR047872">
    <property type="entry name" value="EFG_IV"/>
</dbReference>
<name>A0A517TAJ1_9PLAN</name>
<dbReference type="InterPro" id="IPR041095">
    <property type="entry name" value="EFG_II"/>
</dbReference>
<dbReference type="OrthoDB" id="9804431at2"/>
<dbReference type="Pfam" id="PF22042">
    <property type="entry name" value="EF-G_D2"/>
    <property type="match status" value="1"/>
</dbReference>
<dbReference type="EMBL" id="CP036316">
    <property type="protein sequence ID" value="QDT65390.1"/>
    <property type="molecule type" value="Genomic_DNA"/>
</dbReference>
<dbReference type="InterPro" id="IPR000640">
    <property type="entry name" value="EFG_V-like"/>
</dbReference>
<accession>A0A517TAJ1</accession>
<dbReference type="RefSeq" id="WP_145263344.1">
    <property type="nucleotide sequence ID" value="NZ_CP036316.1"/>
</dbReference>
<keyword evidence="7" id="KW-1185">Reference proteome</keyword>
<dbReference type="InterPro" id="IPR009000">
    <property type="entry name" value="Transl_B-barrel_sf"/>
</dbReference>
<dbReference type="Gene3D" id="3.40.50.300">
    <property type="entry name" value="P-loop containing nucleotide triphosphate hydrolases"/>
    <property type="match status" value="1"/>
</dbReference>
<dbReference type="GO" id="GO:0032790">
    <property type="term" value="P:ribosome disassembly"/>
    <property type="evidence" value="ECO:0007669"/>
    <property type="project" value="TreeGrafter"/>
</dbReference>
<dbReference type="InterPro" id="IPR027417">
    <property type="entry name" value="P-loop_NTPase"/>
</dbReference>
<dbReference type="Pfam" id="PF00009">
    <property type="entry name" value="GTP_EFTU"/>
    <property type="match status" value="1"/>
</dbReference>
<comment type="function">
    <text evidence="4">Catalyzes the GTP-dependent ribosomal translocation step during translation elongation. During this step, the ribosome changes from the pre-translocational (PRE) to the post-translocational (POST) state as the newly formed A-site-bound peptidyl-tRNA and P-site-bound deacylated tRNA move to the P and E sites, respectively. Catalyzes the coordinated movement of the two tRNA molecules, the mRNA and conformational changes in the ribosome.</text>
</comment>
<dbReference type="CDD" id="cd16262">
    <property type="entry name" value="EFG_III"/>
    <property type="match status" value="1"/>
</dbReference>
<feature type="domain" description="Tr-type G" evidence="5">
    <location>
        <begin position="7"/>
        <end position="267"/>
    </location>
</feature>
<dbReference type="InterPro" id="IPR014721">
    <property type="entry name" value="Ribsml_uS5_D2-typ_fold_subgr"/>
</dbReference>
<dbReference type="PROSITE" id="PS51722">
    <property type="entry name" value="G_TR_2"/>
    <property type="match status" value="1"/>
</dbReference>
<dbReference type="InterPro" id="IPR005517">
    <property type="entry name" value="Transl_elong_EFG/EF2_IV"/>
</dbReference>
<organism evidence="6 7">
    <name type="scientific">Calycomorphotria hydatis</name>
    <dbReference type="NCBI Taxonomy" id="2528027"/>
    <lineage>
        <taxon>Bacteria</taxon>
        <taxon>Pseudomonadati</taxon>
        <taxon>Planctomycetota</taxon>
        <taxon>Planctomycetia</taxon>
        <taxon>Planctomycetales</taxon>
        <taxon>Planctomycetaceae</taxon>
        <taxon>Calycomorphotria</taxon>
    </lineage>
</organism>
<evidence type="ECO:0000256" key="2">
    <source>
        <dbReference type="ARBA" id="ARBA00022741"/>
    </source>
</evidence>
<dbReference type="SUPFAM" id="SSF50447">
    <property type="entry name" value="Translation proteins"/>
    <property type="match status" value="1"/>
</dbReference>
<dbReference type="PANTHER" id="PTHR43261:SF6">
    <property type="entry name" value="ELONGATION FACTOR G-LIKE PROTEIN"/>
    <property type="match status" value="1"/>
</dbReference>
<dbReference type="InterPro" id="IPR035647">
    <property type="entry name" value="EFG_III/V"/>
</dbReference>
<evidence type="ECO:0000256" key="3">
    <source>
        <dbReference type="ARBA" id="ARBA00023134"/>
    </source>
</evidence>
<dbReference type="GO" id="GO:0003746">
    <property type="term" value="F:translation elongation factor activity"/>
    <property type="evidence" value="ECO:0007669"/>
    <property type="project" value="UniProtKB-KW"/>
</dbReference>
<dbReference type="SMART" id="SM00838">
    <property type="entry name" value="EFG_C"/>
    <property type="match status" value="1"/>
</dbReference>
<dbReference type="Gene3D" id="2.40.30.10">
    <property type="entry name" value="Translation factors"/>
    <property type="match status" value="1"/>
</dbReference>
<reference evidence="6 7" key="1">
    <citation type="submission" date="2019-02" db="EMBL/GenBank/DDBJ databases">
        <title>Deep-cultivation of Planctomycetes and their phenomic and genomic characterization uncovers novel biology.</title>
        <authorList>
            <person name="Wiegand S."/>
            <person name="Jogler M."/>
            <person name="Boedeker C."/>
            <person name="Pinto D."/>
            <person name="Vollmers J."/>
            <person name="Rivas-Marin E."/>
            <person name="Kohn T."/>
            <person name="Peeters S.H."/>
            <person name="Heuer A."/>
            <person name="Rast P."/>
            <person name="Oberbeckmann S."/>
            <person name="Bunk B."/>
            <person name="Jeske O."/>
            <person name="Meyerdierks A."/>
            <person name="Storesund J.E."/>
            <person name="Kallscheuer N."/>
            <person name="Luecker S."/>
            <person name="Lage O.M."/>
            <person name="Pohl T."/>
            <person name="Merkel B.J."/>
            <person name="Hornburger P."/>
            <person name="Mueller R.-W."/>
            <person name="Bruemmer F."/>
            <person name="Labrenz M."/>
            <person name="Spormann A.M."/>
            <person name="Op den Camp H."/>
            <person name="Overmann J."/>
            <person name="Amann R."/>
            <person name="Jetten M.S.M."/>
            <person name="Mascher T."/>
            <person name="Medema M.H."/>
            <person name="Devos D.P."/>
            <person name="Kaster A.-K."/>
            <person name="Ovreas L."/>
            <person name="Rohde M."/>
            <person name="Galperin M.Y."/>
            <person name="Jogler C."/>
        </authorList>
    </citation>
    <scope>NUCLEOTIDE SEQUENCE [LARGE SCALE GENOMIC DNA]</scope>
    <source>
        <strain evidence="6 7">V22</strain>
    </source>
</reference>
<dbReference type="InterPro" id="IPR000795">
    <property type="entry name" value="T_Tr_GTP-bd_dom"/>
</dbReference>
<dbReference type="Pfam" id="PF00679">
    <property type="entry name" value="EFG_C"/>
    <property type="match status" value="1"/>
</dbReference>
<dbReference type="InterPro" id="IPR020568">
    <property type="entry name" value="Ribosomal_Su5_D2-typ_SF"/>
</dbReference>
<keyword evidence="6" id="KW-0251">Elongation factor</keyword>
<dbReference type="SUPFAM" id="SSF54211">
    <property type="entry name" value="Ribosomal protein S5 domain 2-like"/>
    <property type="match status" value="1"/>
</dbReference>
<evidence type="ECO:0000256" key="1">
    <source>
        <dbReference type="ARBA" id="ARBA00017872"/>
    </source>
</evidence>
<dbReference type="Proteomes" id="UP000319976">
    <property type="component" value="Chromosome"/>
</dbReference>
<keyword evidence="2" id="KW-0547">Nucleotide-binding</keyword>
<keyword evidence="3" id="KW-0342">GTP-binding</keyword>
<dbReference type="GO" id="GO:0003924">
    <property type="term" value="F:GTPase activity"/>
    <property type="evidence" value="ECO:0007669"/>
    <property type="project" value="InterPro"/>
</dbReference>